<dbReference type="InterPro" id="IPR009100">
    <property type="entry name" value="AcylCoA_DH/oxidase_NM_dom_sf"/>
</dbReference>
<evidence type="ECO:0000256" key="6">
    <source>
        <dbReference type="ARBA" id="ARBA00023033"/>
    </source>
</evidence>
<dbReference type="Gene3D" id="1.10.540.10">
    <property type="entry name" value="Acyl-CoA dehydrogenase/oxidase, N-terminal domain"/>
    <property type="match status" value="1"/>
</dbReference>
<dbReference type="Pfam" id="PF08028">
    <property type="entry name" value="Acyl-CoA_dh_2"/>
    <property type="match status" value="1"/>
</dbReference>
<dbReference type="InterPro" id="IPR006091">
    <property type="entry name" value="Acyl-CoA_Oxase/DH_mid-dom"/>
</dbReference>
<dbReference type="EC" id="1.14.14.21" evidence="9"/>
<evidence type="ECO:0000259" key="15">
    <source>
        <dbReference type="Pfam" id="PF02771"/>
    </source>
</evidence>
<keyword evidence="3" id="KW-0288">FMN</keyword>
<dbReference type="Gene3D" id="2.40.110.10">
    <property type="entry name" value="Butyryl-CoA Dehydrogenase, subunit A, domain 2"/>
    <property type="match status" value="1"/>
</dbReference>
<evidence type="ECO:0000256" key="3">
    <source>
        <dbReference type="ARBA" id="ARBA00022643"/>
    </source>
</evidence>
<dbReference type="InterPro" id="IPR037069">
    <property type="entry name" value="AcylCoA_DH/ox_N_sf"/>
</dbReference>
<dbReference type="PANTHER" id="PTHR43884:SF12">
    <property type="entry name" value="ISOVALERYL-COA DEHYDROGENASE, MITOCHONDRIAL-RELATED"/>
    <property type="match status" value="1"/>
</dbReference>
<proteinExistence type="inferred from homology"/>
<dbReference type="InterPro" id="IPR036250">
    <property type="entry name" value="AcylCo_DH-like_C"/>
</dbReference>
<evidence type="ECO:0000256" key="10">
    <source>
        <dbReference type="ARBA" id="ARBA00034345"/>
    </source>
</evidence>
<evidence type="ECO:0000256" key="9">
    <source>
        <dbReference type="ARBA" id="ARBA00034328"/>
    </source>
</evidence>
<keyword evidence="5" id="KW-0560">Oxidoreductase</keyword>
<keyword evidence="6" id="KW-0503">Monooxygenase</keyword>
<dbReference type="Proteomes" id="UP000245590">
    <property type="component" value="Unassembled WGS sequence"/>
</dbReference>
<protein>
    <recommendedName>
        <fullName evidence="10">Dibenzothiophene monooxygenase</fullName>
        <ecNumber evidence="9">1.14.14.21</ecNumber>
    </recommendedName>
</protein>
<dbReference type="GO" id="GO:0006552">
    <property type="term" value="P:L-leucine catabolic process"/>
    <property type="evidence" value="ECO:0007669"/>
    <property type="project" value="TreeGrafter"/>
</dbReference>
<dbReference type="InterPro" id="IPR013107">
    <property type="entry name" value="Acyl-CoA_DH_C"/>
</dbReference>
<comment type="caution">
    <text evidence="17">The sequence shown here is derived from an EMBL/GenBank/DDBJ whole genome shotgun (WGS) entry which is preliminary data.</text>
</comment>
<dbReference type="PIRSF" id="PIRSF016578">
    <property type="entry name" value="HsaA"/>
    <property type="match status" value="1"/>
</dbReference>
<organism evidence="17 18">
    <name type="scientific">Brachybacterium endophyticum</name>
    <dbReference type="NCBI Taxonomy" id="2182385"/>
    <lineage>
        <taxon>Bacteria</taxon>
        <taxon>Bacillati</taxon>
        <taxon>Actinomycetota</taxon>
        <taxon>Actinomycetes</taxon>
        <taxon>Micrococcales</taxon>
        <taxon>Dermabacteraceae</taxon>
        <taxon>Brachybacterium</taxon>
    </lineage>
</organism>
<dbReference type="SUPFAM" id="SSF47203">
    <property type="entry name" value="Acyl-CoA dehydrogenase C-terminal domain-like"/>
    <property type="match status" value="1"/>
</dbReference>
<dbReference type="GO" id="GO:0008470">
    <property type="term" value="F:3-methylbutanoyl-CoA dehydrogenase activity"/>
    <property type="evidence" value="ECO:0007669"/>
    <property type="project" value="TreeGrafter"/>
</dbReference>
<dbReference type="RefSeq" id="WP_109275756.1">
    <property type="nucleotide sequence ID" value="NZ_QFKX01000003.1"/>
</dbReference>
<feature type="domain" description="Acyl-CoA oxidase/dehydrogenase middle" evidence="14">
    <location>
        <begin position="142"/>
        <end position="222"/>
    </location>
</feature>
<dbReference type="GO" id="GO:0004497">
    <property type="term" value="F:monooxygenase activity"/>
    <property type="evidence" value="ECO:0007669"/>
    <property type="project" value="UniProtKB-KW"/>
</dbReference>
<reference evidence="17 18" key="1">
    <citation type="submission" date="2018-05" db="EMBL/GenBank/DDBJ databases">
        <title>Brachybacterium sp. M1HQ-2T, whole genome shotgun sequence.</title>
        <authorList>
            <person name="Tuo L."/>
        </authorList>
    </citation>
    <scope>NUCLEOTIDE SEQUENCE [LARGE SCALE GENOMIC DNA]</scope>
    <source>
        <strain evidence="17 18">M1HQ-2</strain>
    </source>
</reference>
<feature type="domain" description="Acyl-CoA dehydrogenase C-terminal" evidence="16">
    <location>
        <begin position="255"/>
        <end position="395"/>
    </location>
</feature>
<dbReference type="InterPro" id="IPR013786">
    <property type="entry name" value="AcylCoA_DH/ox_N"/>
</dbReference>
<evidence type="ECO:0000256" key="8">
    <source>
        <dbReference type="ARBA" id="ARBA00034317"/>
    </source>
</evidence>
<dbReference type="Pfam" id="PF02770">
    <property type="entry name" value="Acyl-CoA_dh_M"/>
    <property type="match status" value="1"/>
</dbReference>
<evidence type="ECO:0000256" key="2">
    <source>
        <dbReference type="ARBA" id="ARBA00022630"/>
    </source>
</evidence>
<comment type="catalytic activity">
    <reaction evidence="12">
        <text>dibenzothiophene 5-oxide + FMNH2 + O2 = dibenzothiophene 5,5-dioxide + FMN + H2O + H(+)</text>
        <dbReference type="Rhea" id="RHEA:49080"/>
        <dbReference type="ChEBI" id="CHEBI:15377"/>
        <dbReference type="ChEBI" id="CHEBI:15378"/>
        <dbReference type="ChEBI" id="CHEBI:15379"/>
        <dbReference type="ChEBI" id="CHEBI:23683"/>
        <dbReference type="ChEBI" id="CHEBI:57618"/>
        <dbReference type="ChEBI" id="CHEBI:58210"/>
        <dbReference type="ChEBI" id="CHEBI:90356"/>
    </reaction>
</comment>
<feature type="domain" description="Acyl-CoA dehydrogenase/oxidase N-terminal" evidence="15">
    <location>
        <begin position="34"/>
        <end position="127"/>
    </location>
</feature>
<comment type="subcellular location">
    <subcellularLocation>
        <location evidence="1">Cytoplasm</location>
    </subcellularLocation>
</comment>
<dbReference type="EMBL" id="QFKX01000003">
    <property type="protein sequence ID" value="PWH06009.1"/>
    <property type="molecule type" value="Genomic_DNA"/>
</dbReference>
<evidence type="ECO:0000313" key="17">
    <source>
        <dbReference type="EMBL" id="PWH06009.1"/>
    </source>
</evidence>
<dbReference type="Gene3D" id="1.20.140.10">
    <property type="entry name" value="Butyryl-CoA Dehydrogenase, subunit A, domain 3"/>
    <property type="match status" value="1"/>
</dbReference>
<evidence type="ECO:0000259" key="16">
    <source>
        <dbReference type="Pfam" id="PF08028"/>
    </source>
</evidence>
<evidence type="ECO:0000256" key="1">
    <source>
        <dbReference type="ARBA" id="ARBA00004496"/>
    </source>
</evidence>
<accession>A0A2U2RJF6</accession>
<dbReference type="InterPro" id="IPR046373">
    <property type="entry name" value="Acyl-CoA_Oxase/DH_mid-dom_sf"/>
</dbReference>
<evidence type="ECO:0000259" key="14">
    <source>
        <dbReference type="Pfam" id="PF02770"/>
    </source>
</evidence>
<comment type="catalytic activity">
    <reaction evidence="13">
        <text>dibenzothiophene + 2 FMNH2 + 2 O2 = dibenzothiophene 5,5-dioxide + 2 FMN + 2 H2O + 2 H(+)</text>
        <dbReference type="Rhea" id="RHEA:49072"/>
        <dbReference type="ChEBI" id="CHEBI:15377"/>
        <dbReference type="ChEBI" id="CHEBI:15378"/>
        <dbReference type="ChEBI" id="CHEBI:15379"/>
        <dbReference type="ChEBI" id="CHEBI:23681"/>
        <dbReference type="ChEBI" id="CHEBI:57618"/>
        <dbReference type="ChEBI" id="CHEBI:58210"/>
        <dbReference type="ChEBI" id="CHEBI:90356"/>
        <dbReference type="EC" id="1.14.14.21"/>
    </reaction>
</comment>
<gene>
    <name evidence="17" type="ORF">DEO23_09305</name>
</gene>
<evidence type="ECO:0000256" key="7">
    <source>
        <dbReference type="ARBA" id="ARBA00034307"/>
    </source>
</evidence>
<keyword evidence="18" id="KW-1185">Reference proteome</keyword>
<evidence type="ECO:0000313" key="18">
    <source>
        <dbReference type="Proteomes" id="UP000245590"/>
    </source>
</evidence>
<sequence length="425" mass="45767">MSTTTTTDPALDAQPEWSTATADELRARFAPVLTEIAEGALERERERRLPFAEVRALADAGFTAVTVPRELGGAGADVETLFRLLIDLGEADSNLPQLLRAHFLFANGLLLGDEEEDPAPWQRRLAQGDVFGNASHERSTARVGDLATTVVRDGEDYVISGEKHYSTGSIFADWINVTALTPEGQHARVTVRVDDAGVEVRDDWDGFGQQLTGSGTTVLRDVHVPASRVRIRGQSIDGRPTPQTAFLQLVLLSSLVGAGRAALRDAIGFVRSRTRVYSQGSGTTAASDPLVQSVVGRLSAKVAAAEDSVLAAARALGLAQDAVVQDHRDGTIGSERAHALIDAAELRTVQAQLTAVDEILEVTSRLFDVGGASATSRGRALDRHWRNARTLSSHNPAIYQERAIGDRLLNDSELLYFWSTGEKKS</sequence>
<dbReference type="Pfam" id="PF02771">
    <property type="entry name" value="Acyl-CoA_dh_N"/>
    <property type="match status" value="1"/>
</dbReference>
<evidence type="ECO:0000256" key="4">
    <source>
        <dbReference type="ARBA" id="ARBA00022741"/>
    </source>
</evidence>
<dbReference type="AlphaFoldDB" id="A0A2U2RJF6"/>
<dbReference type="PANTHER" id="PTHR43884">
    <property type="entry name" value="ACYL-COA DEHYDROGENASE"/>
    <property type="match status" value="1"/>
</dbReference>
<evidence type="ECO:0000256" key="11">
    <source>
        <dbReference type="ARBA" id="ARBA00047859"/>
    </source>
</evidence>
<dbReference type="OrthoDB" id="571684at2"/>
<dbReference type="GO" id="GO:0050660">
    <property type="term" value="F:flavin adenine dinucleotide binding"/>
    <property type="evidence" value="ECO:0007669"/>
    <property type="project" value="InterPro"/>
</dbReference>
<evidence type="ECO:0000256" key="5">
    <source>
        <dbReference type="ARBA" id="ARBA00023002"/>
    </source>
</evidence>
<dbReference type="GO" id="GO:0005737">
    <property type="term" value="C:cytoplasm"/>
    <property type="evidence" value="ECO:0007669"/>
    <property type="project" value="UniProtKB-SubCell"/>
</dbReference>
<keyword evidence="4" id="KW-0547">Nucleotide-binding</keyword>
<comment type="pathway">
    <text evidence="7">Sulfur metabolism; dibenzothiophene degradation.</text>
</comment>
<evidence type="ECO:0000256" key="12">
    <source>
        <dbReference type="ARBA" id="ARBA00048445"/>
    </source>
</evidence>
<keyword evidence="2" id="KW-0285">Flavoprotein</keyword>
<comment type="catalytic activity">
    <reaction evidence="11">
        <text>dibenzothiophene + FMNH2 + O2 = dibenzothiophene 5-oxide + FMN + H2O + H(+)</text>
        <dbReference type="Rhea" id="RHEA:49076"/>
        <dbReference type="ChEBI" id="CHEBI:15377"/>
        <dbReference type="ChEBI" id="CHEBI:15378"/>
        <dbReference type="ChEBI" id="CHEBI:15379"/>
        <dbReference type="ChEBI" id="CHEBI:23681"/>
        <dbReference type="ChEBI" id="CHEBI:23683"/>
        <dbReference type="ChEBI" id="CHEBI:57618"/>
        <dbReference type="ChEBI" id="CHEBI:58210"/>
    </reaction>
</comment>
<dbReference type="SUPFAM" id="SSF56645">
    <property type="entry name" value="Acyl-CoA dehydrogenase NM domain-like"/>
    <property type="match status" value="1"/>
</dbReference>
<evidence type="ECO:0000256" key="13">
    <source>
        <dbReference type="ARBA" id="ARBA00049456"/>
    </source>
</evidence>
<comment type="similarity">
    <text evidence="8">Belongs to the DszC flavin monooxygenase family.</text>
</comment>
<name>A0A2U2RJF6_9MICO</name>